<dbReference type="OrthoDB" id="75724at2759"/>
<evidence type="ECO:0000313" key="1">
    <source>
        <dbReference type="EMBL" id="GBO44320.1"/>
    </source>
</evidence>
<organism evidence="1 2">
    <name type="scientific">Araneus ventricosus</name>
    <name type="common">Orbweaver spider</name>
    <name type="synonym">Epeira ventricosa</name>
    <dbReference type="NCBI Taxonomy" id="182803"/>
    <lineage>
        <taxon>Eukaryota</taxon>
        <taxon>Metazoa</taxon>
        <taxon>Ecdysozoa</taxon>
        <taxon>Arthropoda</taxon>
        <taxon>Chelicerata</taxon>
        <taxon>Arachnida</taxon>
        <taxon>Araneae</taxon>
        <taxon>Araneomorphae</taxon>
        <taxon>Entelegynae</taxon>
        <taxon>Araneoidea</taxon>
        <taxon>Araneidae</taxon>
        <taxon>Araneus</taxon>
    </lineage>
</organism>
<feature type="non-terminal residue" evidence="1">
    <location>
        <position position="107"/>
    </location>
</feature>
<protein>
    <submittedName>
        <fullName evidence="1">Uncharacterized protein</fullName>
    </submittedName>
</protein>
<proteinExistence type="predicted"/>
<name>A0A4Y2X658_ARAVE</name>
<gene>
    <name evidence="1" type="ORF">AVEN_19584_1</name>
</gene>
<dbReference type="SUPFAM" id="SSF52087">
    <property type="entry name" value="CRAL/TRIO domain"/>
    <property type="match status" value="1"/>
</dbReference>
<dbReference type="Gene3D" id="3.40.525.10">
    <property type="entry name" value="CRAL-TRIO lipid binding domain"/>
    <property type="match status" value="1"/>
</dbReference>
<comment type="caution">
    <text evidence="1">The sequence shown here is derived from an EMBL/GenBank/DDBJ whole genome shotgun (WGS) entry which is preliminary data.</text>
</comment>
<reference evidence="1 2" key="1">
    <citation type="journal article" date="2019" name="Sci. Rep.">
        <title>Orb-weaving spider Araneus ventricosus genome elucidates the spidroin gene catalogue.</title>
        <authorList>
            <person name="Kono N."/>
            <person name="Nakamura H."/>
            <person name="Ohtoshi R."/>
            <person name="Moran D.A.P."/>
            <person name="Shinohara A."/>
            <person name="Yoshida Y."/>
            <person name="Fujiwara M."/>
            <person name="Mori M."/>
            <person name="Tomita M."/>
            <person name="Arakawa K."/>
        </authorList>
    </citation>
    <scope>NUCLEOTIDE SEQUENCE [LARGE SCALE GENOMIC DNA]</scope>
</reference>
<accession>A0A4Y2X658</accession>
<evidence type="ECO:0000313" key="2">
    <source>
        <dbReference type="Proteomes" id="UP000499080"/>
    </source>
</evidence>
<sequence length="107" mass="12138">MVDFSTNVFVLVDNVGGARMKAHYSCVCGIQEVGSGEYDMTANWCPETFSFKEFVGAGNMLSHWVLKNPVTQINGYVGIWDFKDYSFQHFSNSCTPRLMWMLSSLMQ</sequence>
<keyword evidence="2" id="KW-1185">Reference proteome</keyword>
<dbReference type="Proteomes" id="UP000499080">
    <property type="component" value="Unassembled WGS sequence"/>
</dbReference>
<dbReference type="AlphaFoldDB" id="A0A4Y2X658"/>
<dbReference type="EMBL" id="BGPR01070998">
    <property type="protein sequence ID" value="GBO44320.1"/>
    <property type="molecule type" value="Genomic_DNA"/>
</dbReference>
<dbReference type="InterPro" id="IPR036865">
    <property type="entry name" value="CRAL-TRIO_dom_sf"/>
</dbReference>